<dbReference type="Proteomes" id="UP000596742">
    <property type="component" value="Unassembled WGS sequence"/>
</dbReference>
<accession>A0A8B6EUK4</accession>
<proteinExistence type="predicted"/>
<evidence type="ECO:0000313" key="2">
    <source>
        <dbReference type="EMBL" id="VDI39323.1"/>
    </source>
</evidence>
<evidence type="ECO:0000313" key="3">
    <source>
        <dbReference type="Proteomes" id="UP000596742"/>
    </source>
</evidence>
<protein>
    <submittedName>
        <fullName evidence="2">Uncharacterized protein</fullName>
    </submittedName>
</protein>
<dbReference type="EMBL" id="UYJE01005675">
    <property type="protein sequence ID" value="VDI39323.1"/>
    <property type="molecule type" value="Genomic_DNA"/>
</dbReference>
<dbReference type="AlphaFoldDB" id="A0A8B6EUK4"/>
<evidence type="ECO:0000256" key="1">
    <source>
        <dbReference type="SAM" id="SignalP"/>
    </source>
</evidence>
<feature type="chain" id="PRO_5033013141" evidence="1">
    <location>
        <begin position="31"/>
        <end position="92"/>
    </location>
</feature>
<name>A0A8B6EUK4_MYTGA</name>
<gene>
    <name evidence="2" type="ORF">MGAL_10B002724</name>
</gene>
<organism evidence="2 3">
    <name type="scientific">Mytilus galloprovincialis</name>
    <name type="common">Mediterranean mussel</name>
    <dbReference type="NCBI Taxonomy" id="29158"/>
    <lineage>
        <taxon>Eukaryota</taxon>
        <taxon>Metazoa</taxon>
        <taxon>Spiralia</taxon>
        <taxon>Lophotrochozoa</taxon>
        <taxon>Mollusca</taxon>
        <taxon>Bivalvia</taxon>
        <taxon>Autobranchia</taxon>
        <taxon>Pteriomorphia</taxon>
        <taxon>Mytilida</taxon>
        <taxon>Mytiloidea</taxon>
        <taxon>Mytilidae</taxon>
        <taxon>Mytilinae</taxon>
        <taxon>Mytilus</taxon>
    </lineage>
</organism>
<feature type="non-terminal residue" evidence="2">
    <location>
        <position position="92"/>
    </location>
</feature>
<reference evidence="2" key="1">
    <citation type="submission" date="2018-11" db="EMBL/GenBank/DDBJ databases">
        <authorList>
            <person name="Alioto T."/>
            <person name="Alioto T."/>
        </authorList>
    </citation>
    <scope>NUCLEOTIDE SEQUENCE</scope>
</reference>
<sequence length="92" mass="10280">MTLKLTPINNFMYIPILFSLLALQLKTSQQMEVINVTAGVGFGHNLTLHIVDDSVTWYTAKDSCQNEIPGSDFSMCGYDCSVYTALKLDRLN</sequence>
<keyword evidence="3" id="KW-1185">Reference proteome</keyword>
<keyword evidence="1" id="KW-0732">Signal</keyword>
<comment type="caution">
    <text evidence="2">The sequence shown here is derived from an EMBL/GenBank/DDBJ whole genome shotgun (WGS) entry which is preliminary data.</text>
</comment>
<feature type="signal peptide" evidence="1">
    <location>
        <begin position="1"/>
        <end position="30"/>
    </location>
</feature>